<keyword evidence="4 10" id="KW-0808">Transferase</keyword>
<dbReference type="STRING" id="64971.SAMN05421831_101300"/>
<comment type="catalytic activity">
    <reaction evidence="10">
        <text>di-trans,octa-cis-undecaprenyl diphospho-N-acetyl-alpha-D-muramoyl-L-alanyl-D-glutamyl-meso-2,6-diaminopimeloyl-D-alanyl-D-alanine + UDP-N-acetyl-alpha-D-glucosamine = di-trans,octa-cis-undecaprenyl diphospho-[N-acetyl-alpha-D-glucosaminyl-(1-&gt;4)]-N-acetyl-alpha-D-muramoyl-L-alanyl-D-glutamyl-meso-2,6-diaminopimeloyl-D-alanyl-D-alanine + UDP + H(+)</text>
        <dbReference type="Rhea" id="RHEA:31227"/>
        <dbReference type="ChEBI" id="CHEBI:15378"/>
        <dbReference type="ChEBI" id="CHEBI:57705"/>
        <dbReference type="ChEBI" id="CHEBI:58223"/>
        <dbReference type="ChEBI" id="CHEBI:61387"/>
        <dbReference type="ChEBI" id="CHEBI:61388"/>
        <dbReference type="EC" id="2.4.1.227"/>
    </reaction>
</comment>
<dbReference type="SUPFAM" id="SSF53756">
    <property type="entry name" value="UDP-Glycosyltransferase/glycogen phosphorylase"/>
    <property type="match status" value="1"/>
</dbReference>
<dbReference type="GO" id="GO:0071555">
    <property type="term" value="P:cell wall organization"/>
    <property type="evidence" value="ECO:0007669"/>
    <property type="project" value="UniProtKB-KW"/>
</dbReference>
<accession>A0A1H6Q8X8</accession>
<evidence type="ECO:0000259" key="11">
    <source>
        <dbReference type="Pfam" id="PF03033"/>
    </source>
</evidence>
<comment type="similarity">
    <text evidence="10">Belongs to the glycosyltransferase 28 family. MurG subfamily.</text>
</comment>
<dbReference type="RefSeq" id="WP_093308177.1">
    <property type="nucleotide sequence ID" value="NZ_FNYH01000001.1"/>
</dbReference>
<feature type="binding site" evidence="10">
    <location>
        <position position="295"/>
    </location>
    <ligand>
        <name>UDP-N-acetyl-alpha-D-glucosamine</name>
        <dbReference type="ChEBI" id="CHEBI:57705"/>
    </ligand>
</feature>
<dbReference type="GO" id="GO:0051301">
    <property type="term" value="P:cell division"/>
    <property type="evidence" value="ECO:0007669"/>
    <property type="project" value="UniProtKB-KW"/>
</dbReference>
<keyword evidence="8 10" id="KW-0131">Cell cycle</keyword>
<feature type="binding site" evidence="10">
    <location>
        <begin position="11"/>
        <end position="13"/>
    </location>
    <ligand>
        <name>UDP-N-acetyl-alpha-D-glucosamine</name>
        <dbReference type="ChEBI" id="CHEBI:57705"/>
    </ligand>
</feature>
<dbReference type="PANTHER" id="PTHR21015:SF22">
    <property type="entry name" value="GLYCOSYLTRANSFERASE"/>
    <property type="match status" value="1"/>
</dbReference>
<keyword evidence="9 10" id="KW-0961">Cell wall biogenesis/degradation</keyword>
<keyword evidence="2 10" id="KW-0132">Cell division</keyword>
<dbReference type="GO" id="GO:0051991">
    <property type="term" value="F:UDP-N-acetyl-D-glucosamine:N-acetylmuramoyl-L-alanyl-D-glutamyl-meso-2,6-diaminopimelyl-D-alanyl-D-alanine-diphosphoundecaprenol 4-beta-N-acetylglucosaminlytransferase activity"/>
    <property type="evidence" value="ECO:0007669"/>
    <property type="project" value="RHEA"/>
</dbReference>
<organism evidence="13 14">
    <name type="scientific">Allopseudospirillum japonicum</name>
    <dbReference type="NCBI Taxonomy" id="64971"/>
    <lineage>
        <taxon>Bacteria</taxon>
        <taxon>Pseudomonadati</taxon>
        <taxon>Pseudomonadota</taxon>
        <taxon>Gammaproteobacteria</taxon>
        <taxon>Oceanospirillales</taxon>
        <taxon>Oceanospirillaceae</taxon>
        <taxon>Allopseudospirillum</taxon>
    </lineage>
</organism>
<feature type="domain" description="Glycosyl transferase family 28 C-terminal" evidence="12">
    <location>
        <begin position="188"/>
        <end position="339"/>
    </location>
</feature>
<dbReference type="InterPro" id="IPR007235">
    <property type="entry name" value="Glyco_trans_28_C"/>
</dbReference>
<protein>
    <recommendedName>
        <fullName evidence="10">UDP-N-acetylglucosamine--N-acetylmuramyl-(pentapeptide) pyrophosphoryl-undecaprenol N-acetylglucosamine transferase</fullName>
        <ecNumber evidence="10">2.4.1.227</ecNumber>
    </recommendedName>
    <alternativeName>
        <fullName evidence="10">Undecaprenyl-PP-MurNAc-pentapeptide-UDPGlcNAc GlcNAc transferase</fullName>
    </alternativeName>
</protein>
<evidence type="ECO:0000256" key="3">
    <source>
        <dbReference type="ARBA" id="ARBA00022676"/>
    </source>
</evidence>
<evidence type="ECO:0000313" key="14">
    <source>
        <dbReference type="Proteomes" id="UP000242999"/>
    </source>
</evidence>
<dbReference type="EMBL" id="FNYH01000001">
    <property type="protein sequence ID" value="SEI40213.1"/>
    <property type="molecule type" value="Genomic_DNA"/>
</dbReference>
<dbReference type="InterPro" id="IPR004276">
    <property type="entry name" value="GlycoTrans_28_N"/>
</dbReference>
<dbReference type="GO" id="GO:0005886">
    <property type="term" value="C:plasma membrane"/>
    <property type="evidence" value="ECO:0007669"/>
    <property type="project" value="UniProtKB-SubCell"/>
</dbReference>
<evidence type="ECO:0000256" key="1">
    <source>
        <dbReference type="ARBA" id="ARBA00022475"/>
    </source>
</evidence>
<evidence type="ECO:0000256" key="2">
    <source>
        <dbReference type="ARBA" id="ARBA00022618"/>
    </source>
</evidence>
<feature type="domain" description="Glycosyltransferase family 28 N-terminal" evidence="11">
    <location>
        <begin position="5"/>
        <end position="139"/>
    </location>
</feature>
<evidence type="ECO:0000313" key="13">
    <source>
        <dbReference type="EMBL" id="SEI40213.1"/>
    </source>
</evidence>
<keyword evidence="6 10" id="KW-0573">Peptidoglycan synthesis</keyword>
<dbReference type="Gene3D" id="3.40.50.2000">
    <property type="entry name" value="Glycogen Phosphorylase B"/>
    <property type="match status" value="2"/>
</dbReference>
<dbReference type="Proteomes" id="UP000242999">
    <property type="component" value="Unassembled WGS sequence"/>
</dbReference>
<dbReference type="CDD" id="cd03785">
    <property type="entry name" value="GT28_MurG"/>
    <property type="match status" value="1"/>
</dbReference>
<evidence type="ECO:0000256" key="9">
    <source>
        <dbReference type="ARBA" id="ARBA00023316"/>
    </source>
</evidence>
<reference evidence="14" key="1">
    <citation type="submission" date="2016-10" db="EMBL/GenBank/DDBJ databases">
        <authorList>
            <person name="Varghese N."/>
            <person name="Submissions S."/>
        </authorList>
    </citation>
    <scope>NUCLEOTIDE SEQUENCE [LARGE SCALE GENOMIC DNA]</scope>
    <source>
        <strain evidence="14">DSM 7165</strain>
    </source>
</reference>
<evidence type="ECO:0000256" key="5">
    <source>
        <dbReference type="ARBA" id="ARBA00022960"/>
    </source>
</evidence>
<dbReference type="HAMAP" id="MF_00033">
    <property type="entry name" value="MurG"/>
    <property type="match status" value="1"/>
</dbReference>
<evidence type="ECO:0000256" key="8">
    <source>
        <dbReference type="ARBA" id="ARBA00023306"/>
    </source>
</evidence>
<dbReference type="InterPro" id="IPR006009">
    <property type="entry name" value="GlcNAc_MurG"/>
</dbReference>
<dbReference type="NCBIfam" id="TIGR01133">
    <property type="entry name" value="murG"/>
    <property type="match status" value="1"/>
</dbReference>
<dbReference type="GO" id="GO:0009252">
    <property type="term" value="P:peptidoglycan biosynthetic process"/>
    <property type="evidence" value="ECO:0007669"/>
    <property type="project" value="UniProtKB-UniRule"/>
</dbReference>
<evidence type="ECO:0000256" key="7">
    <source>
        <dbReference type="ARBA" id="ARBA00023136"/>
    </source>
</evidence>
<keyword evidence="7 10" id="KW-0472">Membrane</keyword>
<feature type="binding site" evidence="10">
    <location>
        <position position="163"/>
    </location>
    <ligand>
        <name>UDP-N-acetyl-alpha-D-glucosamine</name>
        <dbReference type="ChEBI" id="CHEBI:57705"/>
    </ligand>
</feature>
<dbReference type="GO" id="GO:0050511">
    <property type="term" value="F:undecaprenyldiphospho-muramoylpentapeptide beta-N-acetylglucosaminyltransferase activity"/>
    <property type="evidence" value="ECO:0007669"/>
    <property type="project" value="UniProtKB-UniRule"/>
</dbReference>
<dbReference type="GO" id="GO:0005975">
    <property type="term" value="P:carbohydrate metabolic process"/>
    <property type="evidence" value="ECO:0007669"/>
    <property type="project" value="InterPro"/>
</dbReference>
<comment type="function">
    <text evidence="10">Cell wall formation. Catalyzes the transfer of a GlcNAc subunit on undecaprenyl-pyrophosphoryl-MurNAc-pentapeptide (lipid intermediate I) to form undecaprenyl-pyrophosphoryl-MurNAc-(pentapeptide)GlcNAc (lipid intermediate II).</text>
</comment>
<sequence length="361" mass="39188">MTKVCIMAGGTGGHIFPALALAQALQAEGVDVHWLGSQTGMETRILPQHPQIQLHTLNIQGLRGSGILRLIKAPWKLTQAVMQARRLLKKIRPTCVLGFGGFTSGPGGLAARTLGIPLCLHEQNALAGLTNRCLAPFAQHLWCAFDQAFPNQSNKSVVGNPVRFEITRLAPPKQRYAQRRTQETAYNVLIVGGSLGAQVFNTQIPLMAAHLKTPINLYHQAGKGASQNVLAAYQAQDLPQVKDLQVSDFIEDMAAAYAWADWVICRAGALTLAELSAAGVASILVPYPYAVDDHQTHNARVLSEAGGAYLLPQTELVPEKIAAWLDAHLPLGENYAQDAYQTMPTQATEQILTYLKTHRLI</sequence>
<name>A0A1H6Q8X8_9GAMM</name>
<keyword evidence="5 10" id="KW-0133">Cell shape</keyword>
<gene>
    <name evidence="10" type="primary">murG</name>
    <name evidence="13" type="ORF">SAMN05421831_101300</name>
</gene>
<evidence type="ECO:0000259" key="12">
    <source>
        <dbReference type="Pfam" id="PF04101"/>
    </source>
</evidence>
<dbReference type="GO" id="GO:0008360">
    <property type="term" value="P:regulation of cell shape"/>
    <property type="evidence" value="ECO:0007669"/>
    <property type="project" value="UniProtKB-KW"/>
</dbReference>
<dbReference type="UniPathway" id="UPA00219"/>
<comment type="pathway">
    <text evidence="10">Cell wall biogenesis; peptidoglycan biosynthesis.</text>
</comment>
<feature type="binding site" evidence="10">
    <location>
        <position position="124"/>
    </location>
    <ligand>
        <name>UDP-N-acetyl-alpha-D-glucosamine</name>
        <dbReference type="ChEBI" id="CHEBI:57705"/>
    </ligand>
</feature>
<comment type="subcellular location">
    <subcellularLocation>
        <location evidence="10">Cell membrane</location>
        <topology evidence="10">Peripheral membrane protein</topology>
        <orientation evidence="10">Cytoplasmic side</orientation>
    </subcellularLocation>
</comment>
<feature type="binding site" evidence="10">
    <location>
        <position position="250"/>
    </location>
    <ligand>
        <name>UDP-N-acetyl-alpha-D-glucosamine</name>
        <dbReference type="ChEBI" id="CHEBI:57705"/>
    </ligand>
</feature>
<feature type="binding site" evidence="10">
    <location>
        <position position="194"/>
    </location>
    <ligand>
        <name>UDP-N-acetyl-alpha-D-glucosamine</name>
        <dbReference type="ChEBI" id="CHEBI:57705"/>
    </ligand>
</feature>
<evidence type="ECO:0000256" key="4">
    <source>
        <dbReference type="ARBA" id="ARBA00022679"/>
    </source>
</evidence>
<dbReference type="OrthoDB" id="9808936at2"/>
<comment type="caution">
    <text evidence="10">Lacks conserved residue(s) required for the propagation of feature annotation.</text>
</comment>
<dbReference type="EC" id="2.4.1.227" evidence="10"/>
<dbReference type="AlphaFoldDB" id="A0A1H6Q8X8"/>
<evidence type="ECO:0000256" key="10">
    <source>
        <dbReference type="HAMAP-Rule" id="MF_00033"/>
    </source>
</evidence>
<proteinExistence type="inferred from homology"/>
<dbReference type="Pfam" id="PF03033">
    <property type="entry name" value="Glyco_transf_28"/>
    <property type="match status" value="1"/>
</dbReference>
<keyword evidence="3 10" id="KW-0328">Glycosyltransferase</keyword>
<keyword evidence="1 10" id="KW-1003">Cell membrane</keyword>
<dbReference type="PANTHER" id="PTHR21015">
    <property type="entry name" value="UDP-N-ACETYLGLUCOSAMINE--N-ACETYLMURAMYL-(PENTAPEPTIDE) PYROPHOSPHORYL-UNDECAPRENOL N-ACETYLGLUCOSAMINE TRANSFERASE 1"/>
    <property type="match status" value="1"/>
</dbReference>
<evidence type="ECO:0000256" key="6">
    <source>
        <dbReference type="ARBA" id="ARBA00022984"/>
    </source>
</evidence>
<keyword evidence="14" id="KW-1185">Reference proteome</keyword>
<dbReference type="Pfam" id="PF04101">
    <property type="entry name" value="Glyco_tran_28_C"/>
    <property type="match status" value="1"/>
</dbReference>